<accession>A0A327M490</accession>
<evidence type="ECO:0000313" key="3">
    <source>
        <dbReference type="EMBL" id="RAI57336.1"/>
    </source>
</evidence>
<evidence type="ECO:0000313" key="4">
    <source>
        <dbReference type="Proteomes" id="UP000249065"/>
    </source>
</evidence>
<reference evidence="4" key="1">
    <citation type="submission" date="2018-06" db="EMBL/GenBank/DDBJ databases">
        <authorList>
            <person name="Khan S.A."/>
        </authorList>
    </citation>
    <scope>NUCLEOTIDE SEQUENCE [LARGE SCALE GENOMIC DNA]</scope>
    <source>
        <strain evidence="4">DB-1506</strain>
    </source>
</reference>
<proteinExistence type="predicted"/>
<dbReference type="InterPro" id="IPR015168">
    <property type="entry name" value="SsuA/THI5"/>
</dbReference>
<dbReference type="Proteomes" id="UP000249065">
    <property type="component" value="Unassembled WGS sequence"/>
</dbReference>
<evidence type="ECO:0000259" key="2">
    <source>
        <dbReference type="Pfam" id="PF09084"/>
    </source>
</evidence>
<dbReference type="SUPFAM" id="SSF53850">
    <property type="entry name" value="Periplasmic binding protein-like II"/>
    <property type="match status" value="1"/>
</dbReference>
<evidence type="ECO:0000256" key="1">
    <source>
        <dbReference type="SAM" id="MobiDB-lite"/>
    </source>
</evidence>
<dbReference type="AlphaFoldDB" id="A0A327M490"/>
<feature type="region of interest" description="Disordered" evidence="1">
    <location>
        <begin position="1"/>
        <end position="55"/>
    </location>
</feature>
<keyword evidence="4" id="KW-1185">Reference proteome</keyword>
<dbReference type="Pfam" id="PF09084">
    <property type="entry name" value="NMT1"/>
    <property type="match status" value="1"/>
</dbReference>
<sequence length="386" mass="41453">MLRPARRAGKAAAARPAARGKRRRGGRAASAGGRGAGSGHGCAAETGISHPQGRDVLARNRGGAEMRRRDCARLLAGLPFAARAAEAPRIRIGILKFGTVAWELAVMARHGLDRAEGIRIETFELAGNEATRVALQAGTVDLIVADWLFVSRQRAEGQPLVFAPFSTAIAALMVPPRAPAQALRELRGRRIGVSGGPLDKAWLLLLAEGRRQGVDLATEAEPVYGAPPLLTERMRRGELDAALLFWNFAAALEAEGHRELLPIEAVERSLGATAPVAMIGHVFAESWAAANRPAIDGFLRASAAAKRILAESDAEWEALRPQMRAESEPMFRRLRDRFRAGIPRRPVTEEEADAARLYAVLADLGGPRLIGRATSLAPGTFWQLPA</sequence>
<organism evidence="3 4">
    <name type="scientific">Roseicella frigidaeris</name>
    <dbReference type="NCBI Taxonomy" id="2230885"/>
    <lineage>
        <taxon>Bacteria</taxon>
        <taxon>Pseudomonadati</taxon>
        <taxon>Pseudomonadota</taxon>
        <taxon>Alphaproteobacteria</taxon>
        <taxon>Acetobacterales</taxon>
        <taxon>Roseomonadaceae</taxon>
        <taxon>Roseicella</taxon>
    </lineage>
</organism>
<dbReference type="EMBL" id="QLIX01000018">
    <property type="protein sequence ID" value="RAI57336.1"/>
    <property type="molecule type" value="Genomic_DNA"/>
</dbReference>
<dbReference type="PANTHER" id="PTHR30024">
    <property type="entry name" value="ALIPHATIC SULFONATES-BINDING PROTEIN-RELATED"/>
    <property type="match status" value="1"/>
</dbReference>
<feature type="domain" description="SsuA/THI5-like" evidence="2">
    <location>
        <begin position="114"/>
        <end position="305"/>
    </location>
</feature>
<gene>
    <name evidence="3" type="ORF">DOO78_19220</name>
</gene>
<protein>
    <submittedName>
        <fullName evidence="3">ABC transporter substrate-binding protein</fullName>
    </submittedName>
</protein>
<comment type="caution">
    <text evidence="3">The sequence shown here is derived from an EMBL/GenBank/DDBJ whole genome shotgun (WGS) entry which is preliminary data.</text>
</comment>
<dbReference type="PANTHER" id="PTHR30024:SF48">
    <property type="entry name" value="ABC TRANSPORTER SUBSTRATE-BINDING PROTEIN"/>
    <property type="match status" value="1"/>
</dbReference>
<dbReference type="Gene3D" id="3.40.190.10">
    <property type="entry name" value="Periplasmic binding protein-like II"/>
    <property type="match status" value="2"/>
</dbReference>
<name>A0A327M490_9PROT</name>